<reference evidence="1" key="1">
    <citation type="submission" date="2018-05" db="EMBL/GenBank/DDBJ databases">
        <authorList>
            <person name="Lanie J.A."/>
            <person name="Ng W.-L."/>
            <person name="Kazmierczak K.M."/>
            <person name="Andrzejewski T.M."/>
            <person name="Davidsen T.M."/>
            <person name="Wayne K.J."/>
            <person name="Tettelin H."/>
            <person name="Glass J.I."/>
            <person name="Rusch D."/>
            <person name="Podicherti R."/>
            <person name="Tsui H.-C.T."/>
            <person name="Winkler M.E."/>
        </authorList>
    </citation>
    <scope>NUCLEOTIDE SEQUENCE</scope>
</reference>
<gene>
    <name evidence="1" type="ORF">METZ01_LOCUS147951</name>
</gene>
<organism evidence="1">
    <name type="scientific">marine metagenome</name>
    <dbReference type="NCBI Taxonomy" id="408172"/>
    <lineage>
        <taxon>unclassified sequences</taxon>
        <taxon>metagenomes</taxon>
        <taxon>ecological metagenomes</taxon>
    </lineage>
</organism>
<accession>A0A382A1Z5</accession>
<dbReference type="AlphaFoldDB" id="A0A382A1Z5"/>
<evidence type="ECO:0000313" key="1">
    <source>
        <dbReference type="EMBL" id="SVA95097.1"/>
    </source>
</evidence>
<protein>
    <submittedName>
        <fullName evidence="1">Uncharacterized protein</fullName>
    </submittedName>
</protein>
<proteinExistence type="predicted"/>
<sequence length="142" mass="16262">VDKTWTGNDNEVLKLLFAESYTDDMSNEAMNLLVEGYAGSKRFQDRLRNFKVQRWTSGENKSVFGSVGGRIPFEDMLKDWMDLGLITKKIVNDSLVIKKYEDAIEKDASIKQARQEAAAKLTVDLVNEEDLMFNGFRKETIK</sequence>
<name>A0A382A1Z5_9ZZZZ</name>
<dbReference type="EMBL" id="UINC01023438">
    <property type="protein sequence ID" value="SVA95097.1"/>
    <property type="molecule type" value="Genomic_DNA"/>
</dbReference>
<feature type="non-terminal residue" evidence="1">
    <location>
        <position position="1"/>
    </location>
</feature>